<accession>A0A9P7XLK2</accession>
<dbReference type="OrthoDB" id="1684416at2759"/>
<comment type="caution">
    <text evidence="8">The sequence shown here is derived from an EMBL/GenBank/DDBJ whole genome shotgun (WGS) entry which is preliminary data.</text>
</comment>
<evidence type="ECO:0000259" key="7">
    <source>
        <dbReference type="Pfam" id="PF06886"/>
    </source>
</evidence>
<evidence type="ECO:0000256" key="4">
    <source>
        <dbReference type="ARBA" id="ARBA00023212"/>
    </source>
</evidence>
<comment type="subcellular location">
    <subcellularLocation>
        <location evidence="1">Cytoplasm</location>
        <location evidence="1">Cytoskeleton</location>
    </subcellularLocation>
</comment>
<proteinExistence type="inferred from homology"/>
<dbReference type="GO" id="GO:0005856">
    <property type="term" value="C:cytoskeleton"/>
    <property type="evidence" value="ECO:0007669"/>
    <property type="project" value="UniProtKB-SubCell"/>
</dbReference>
<evidence type="ECO:0000256" key="1">
    <source>
        <dbReference type="ARBA" id="ARBA00004245"/>
    </source>
</evidence>
<gene>
    <name evidence="8" type="primary">TPX2</name>
    <name evidence="8" type="ORF">KI688_004737</name>
</gene>
<feature type="compositionally biased region" description="Low complexity" evidence="6">
    <location>
        <begin position="177"/>
        <end position="194"/>
    </location>
</feature>
<dbReference type="Proteomes" id="UP000707451">
    <property type="component" value="Unassembled WGS sequence"/>
</dbReference>
<feature type="compositionally biased region" description="Basic residues" evidence="6">
    <location>
        <begin position="681"/>
        <end position="695"/>
    </location>
</feature>
<feature type="compositionally biased region" description="Basic and acidic residues" evidence="6">
    <location>
        <begin position="964"/>
        <end position="983"/>
    </location>
</feature>
<evidence type="ECO:0000313" key="8">
    <source>
        <dbReference type="EMBL" id="KAG9063137.1"/>
    </source>
</evidence>
<keyword evidence="9" id="KW-1185">Reference proteome</keyword>
<comment type="similarity">
    <text evidence="2">Belongs to the TPX2 family.</text>
</comment>
<organism evidence="8 9">
    <name type="scientific">Linnemannia hyalina</name>
    <dbReference type="NCBI Taxonomy" id="64524"/>
    <lineage>
        <taxon>Eukaryota</taxon>
        <taxon>Fungi</taxon>
        <taxon>Fungi incertae sedis</taxon>
        <taxon>Mucoromycota</taxon>
        <taxon>Mortierellomycotina</taxon>
        <taxon>Mortierellomycetes</taxon>
        <taxon>Mortierellales</taxon>
        <taxon>Mortierellaceae</taxon>
        <taxon>Linnemannia</taxon>
    </lineage>
</organism>
<sequence>MESPTSSRASSPQHSLINSPSLRKHRDRAATSTYRPIQQPSFAPSTTPLKSPGVRYRQQQQQHQRQQQQEEEESELYNALHSTEHDNSLEQPRSAQVYATASPSLFKDPSYLSSSKLTESESRLASAKHLQQANDMTKSIYKLLEDNARTKEGVSRQAQNSVSVANQSLEVFRQSQRRSSGTPTSASRTTSAATKFQQQQPISKPLLRTTETEYDVSPSRTARLLTSPPASLFVGTPSRRSHLRHQTPGSMRTTSPTHRHSQEQQVEEKSRPEDAATLEWLKQTVDAEEFDHQRYTRRASTEVGELPEQQGEHEDLYQTEDHHQETDPFDSATQRDDSYLHKRQSLSLPPRRRRSNEHVEDTYSQKENIPFENEVTAPLDSYLSRSGLYPKTPEMDHSVTEAESSLLEVAETTTTITNQLRGVYTNLQDFFSPETEAKLQDAITVIGSQKAIRVAKGLSSSTTRPRPLEFRSASVRKDYRKPSSAPQSTRPLTTPQPFNFSERLNSIQIRRPSPSLSKSLGASAAALRPSRVQDIQRTRTNVPSTPIAQNRTVNEYQEMSKSPFIPLAQRKKQLEKSSLNDLPESTKRSLTIPKAPVLHTSTRPKTTALPFEERVLQDIAQQGGYKANTIDKRVIESSGEYGLPKPVKPRLTVPKSPVLTKRRPAPMRPAVMPIRSDSHHQHSHQHHHQQQKTHRAGIPERGLVTSAESARRLSQDKKSKPTAYHPPPNKPSLTIPEPFSLATDARGQRYQEQFHNKLTKWRQIEKEHQFKALALPTYPEVFVPKKSNKPLTHVVPVHLQTDRRAEEREAYEQERLRKEKLAQVLLAEKAREDELREMRELRALRERLVPHPTPIKEYPRIEIHKSTRPLTTPKSPNIGQKRKRQMTLERDVSHDHEEEEEVERLHRSHHQRQQRQHQQEHHNHSRSHGHNHQDHDESHGQYQGQHMEKEQYYVVDPQEEEQLEREQQRENERAQEQEYERRRLSSYSNSRGEGGGGGGAVDREKQNQIREEIEQQREKDQGYLLEREERQLQAERQAYRRRSSQSRAALGGRGEGYEDRDEYGQDKRQRVGVAVATATMLGDAKYESQLFARKMGRKSWIAANDI</sequence>
<feature type="coiled-coil region" evidence="5">
    <location>
        <begin position="808"/>
        <end position="847"/>
    </location>
</feature>
<dbReference type="InterPro" id="IPR027329">
    <property type="entry name" value="TPX2_C"/>
</dbReference>
<feature type="compositionally biased region" description="Basic and acidic residues" evidence="6">
    <location>
        <begin position="709"/>
        <end position="719"/>
    </location>
</feature>
<dbReference type="EMBL" id="JAHRHY010000017">
    <property type="protein sequence ID" value="KAG9063137.1"/>
    <property type="molecule type" value="Genomic_DNA"/>
</dbReference>
<feature type="compositionally biased region" description="Polar residues" evidence="6">
    <location>
        <begin position="868"/>
        <end position="878"/>
    </location>
</feature>
<feature type="region of interest" description="Disordered" evidence="6">
    <location>
        <begin position="959"/>
        <end position="1066"/>
    </location>
</feature>
<evidence type="ECO:0000256" key="2">
    <source>
        <dbReference type="ARBA" id="ARBA00005885"/>
    </source>
</evidence>
<feature type="compositionally biased region" description="Low complexity" evidence="6">
    <location>
        <begin position="515"/>
        <end position="527"/>
    </location>
</feature>
<feature type="compositionally biased region" description="Polar residues" evidence="6">
    <location>
        <begin position="156"/>
        <end position="169"/>
    </location>
</feature>
<evidence type="ECO:0000256" key="5">
    <source>
        <dbReference type="SAM" id="Coils"/>
    </source>
</evidence>
<feature type="compositionally biased region" description="Polar residues" evidence="6">
    <location>
        <begin position="89"/>
        <end position="103"/>
    </location>
</feature>
<feature type="region of interest" description="Disordered" evidence="6">
    <location>
        <begin position="150"/>
        <end position="274"/>
    </location>
</feature>
<feature type="compositionally biased region" description="Polar residues" evidence="6">
    <location>
        <begin position="247"/>
        <end position="256"/>
    </location>
</feature>
<feature type="compositionally biased region" description="Basic and acidic residues" evidence="6">
    <location>
        <begin position="1001"/>
        <end position="1033"/>
    </location>
</feature>
<feature type="region of interest" description="Disordered" evidence="6">
    <location>
        <begin position="639"/>
        <end position="738"/>
    </location>
</feature>
<dbReference type="Pfam" id="PF06886">
    <property type="entry name" value="TPX2"/>
    <property type="match status" value="1"/>
</dbReference>
<dbReference type="AlphaFoldDB" id="A0A9P7XLK2"/>
<feature type="compositionally biased region" description="Basic and acidic residues" evidence="6">
    <location>
        <begin position="886"/>
        <end position="896"/>
    </location>
</feature>
<feature type="compositionally biased region" description="Polar residues" evidence="6">
    <location>
        <begin position="484"/>
        <end position="508"/>
    </location>
</feature>
<feature type="compositionally biased region" description="Low complexity" evidence="6">
    <location>
        <begin position="58"/>
        <end position="67"/>
    </location>
</feature>
<keyword evidence="3" id="KW-0963">Cytoplasm</keyword>
<feature type="compositionally biased region" description="Basic residues" evidence="6">
    <location>
        <begin position="906"/>
        <end position="915"/>
    </location>
</feature>
<evidence type="ECO:0000256" key="3">
    <source>
        <dbReference type="ARBA" id="ARBA00022490"/>
    </source>
</evidence>
<feature type="region of interest" description="Disordered" evidence="6">
    <location>
        <begin position="291"/>
        <end position="366"/>
    </location>
</feature>
<protein>
    <submittedName>
        <fullName evidence="8">Protein tpx2</fullName>
    </submittedName>
</protein>
<evidence type="ECO:0000256" key="6">
    <source>
        <dbReference type="SAM" id="MobiDB-lite"/>
    </source>
</evidence>
<feature type="domain" description="TPX2 C-terminal" evidence="7">
    <location>
        <begin position="798"/>
        <end position="871"/>
    </location>
</feature>
<evidence type="ECO:0000313" key="9">
    <source>
        <dbReference type="Proteomes" id="UP000707451"/>
    </source>
</evidence>
<feature type="compositionally biased region" description="Basic and acidic residues" evidence="6">
    <location>
        <begin position="260"/>
        <end position="274"/>
    </location>
</feature>
<feature type="region of interest" description="Disordered" evidence="6">
    <location>
        <begin position="455"/>
        <end position="537"/>
    </location>
</feature>
<name>A0A9P7XLK2_9FUNG</name>
<keyword evidence="5" id="KW-0175">Coiled coil</keyword>
<feature type="compositionally biased region" description="Polar residues" evidence="6">
    <location>
        <begin position="1"/>
        <end position="21"/>
    </location>
</feature>
<reference evidence="8" key="1">
    <citation type="submission" date="2021-06" db="EMBL/GenBank/DDBJ databases">
        <title>Genome Sequence of Mortierella hyaline Strain SCG-10, a Cold-Adapted, Nitrate-Reducing Fungus Isolated from Soil in Minnesota, USA.</title>
        <authorList>
            <person name="Aldossari N."/>
        </authorList>
    </citation>
    <scope>NUCLEOTIDE SEQUENCE</scope>
    <source>
        <strain evidence="8">SCG-10</strain>
    </source>
</reference>
<feature type="compositionally biased region" description="Basic and acidic residues" evidence="6">
    <location>
        <begin position="310"/>
        <end position="326"/>
    </location>
</feature>
<feature type="region of interest" description="Disordered" evidence="6">
    <location>
        <begin position="857"/>
        <end position="946"/>
    </location>
</feature>
<feature type="compositionally biased region" description="Polar residues" evidence="6">
    <location>
        <begin position="30"/>
        <end position="49"/>
    </location>
</feature>
<keyword evidence="4" id="KW-0206">Cytoskeleton</keyword>
<feature type="region of interest" description="Disordered" evidence="6">
    <location>
        <begin position="1"/>
        <end position="134"/>
    </location>
</feature>